<evidence type="ECO:0000313" key="3">
    <source>
        <dbReference type="Proteomes" id="UP001302020"/>
    </source>
</evidence>
<dbReference type="EMBL" id="CP126172">
    <property type="protein sequence ID" value="WOS40854.1"/>
    <property type="molecule type" value="Genomic_DNA"/>
</dbReference>
<dbReference type="Gene3D" id="2.180.10.10">
    <property type="entry name" value="RHS repeat-associated core"/>
    <property type="match status" value="2"/>
</dbReference>
<protein>
    <submittedName>
        <fullName evidence="2">RHS repeat protein</fullName>
    </submittedName>
</protein>
<sequence length="1410" mass="155006">MLSKFGGLRFVVLLVLFFFATWPAMAVVTPQDEYEDRLRDSQTVASLGGQSFGENISLYSGAMSFRQVDINLPGIGLPIQLVRTYDVRDSRAEEGPSRAFADWRLEVPHIETLFEAFSEQSDYKGTFFSGNRCSGFAKAPTIFMNTGLHSSVRYTAENWWGGYQLVIPNVGSQDLLLRDASNSLSPTMYEADGTAKSFPIVTKQQWMISCLQSTSNGLSGQAFLVVSPDGTKYWMDWLVYRPYPELNFTRTRDYAFKRKMAMMMVSRVEDRFGNSLQYQYDGSGNLIKIQASDGRAVTINYESWQGANTSTPGNRIVSATLQASDTPIRTWKYGYQTASDSRVRLASVYLPDNSGWSIDFSGFTDWQGSPSVVSYYPNACAPVATQNSGTKSGTVRHPSGAVATFVLGSIVRGRSHAEYVCNGGGPNGEPSYLKKFNLYTVSAILSKTISGPGISPQKWSYSYSGPNNSWEKDCNSGCTNTVSTDVTDPNGATSRYISSNRLDYSEGQLLRVEEYTSAVGSAILRATDFGYAAPGSGSWPKKIGTVFLDIMNDGQAVEVSPSSRKTVNQAGTVYEYLISTFDNFGRPVASSRYSPWYARKDSIEYYDDYSKWILGNKSKATNDDTGAVESKVVYDANAMPKQIWSFGRLLQTLNYNGDGTLANIVDANNGVTNFYNWKRGVPQSILFPDNSSVSTTVNDYGLITSLSDENGYLTGYSYDVMGRLVKVSYQGNDITNWNDTNQALEQIASVEYGLPAGHWRRTVSAGNYRKVTYFDALLRTVLTREVDLANEGSSQRYQRFSYDYAGRLKFASYPSDTAQVNTGVWSDYDALGRKVVVSQDSGSEALKTVTEYLPGNQIRVTDPRGNITLTGYQIFDKPAYDIPVWVQHPEGGVTEIARDIFGKPVSVRRRDANGVYSLTRSYVYDAYQQLCKTVEPETGAIANGYDAVGNMVWSAAGLALPSTTSCDADAAFASGRRVDRSYDVRNRIRSRSFPDGNGNQAWIYWPDGAVKQITTLNNGVATYNSYAYNKRRLLIAESQGQADGETWALGYAYDANGNLAAHRYPSGQTVDYAPNALGQPTKAGSYATGVSYYPNGAIKQFTYGNGIVHTLTQNARQLPDTSQDAYGGTAFLNDGYDYDANGNVAGISDGATGRNQRGNRTMTYDGMDRLIKAESPMFGTATYSYDVLDNLTHVVAPGRDHYYCYGTNWQLTNVKTGSCGGSTVIGMSYDPQGNLSNKNGQAFVFDYGNRLRQATGKETYRYDGFGRRTLALQSAGNIGSLYDQSGALRFQKNQRQSKSTDYIMLGGSLVAEADWPLGQALSVKDYVNWNPVSGATRYVVEESVDGVTWTAVYDGSQGNWTSLARPAGIYSYRVTACTADGNCTAASNVTHDQRPAVDIVPLLYQLLLNS</sequence>
<organism evidence="2 3">
    <name type="scientific">Xanthomonas rydalmerensis</name>
    <dbReference type="NCBI Taxonomy" id="3046274"/>
    <lineage>
        <taxon>Bacteria</taxon>
        <taxon>Pseudomonadati</taxon>
        <taxon>Pseudomonadota</taxon>
        <taxon>Gammaproteobacteria</taxon>
        <taxon>Lysobacterales</taxon>
        <taxon>Lysobacteraceae</taxon>
        <taxon>Xanthomonas</taxon>
    </lineage>
</organism>
<dbReference type="NCBIfam" id="TIGR01643">
    <property type="entry name" value="YD_repeat_2x"/>
    <property type="match status" value="1"/>
</dbReference>
<feature type="signal peptide" evidence="1">
    <location>
        <begin position="1"/>
        <end position="26"/>
    </location>
</feature>
<gene>
    <name evidence="2" type="ORF">QN243_21125</name>
</gene>
<evidence type="ECO:0000313" key="2">
    <source>
        <dbReference type="EMBL" id="WOS40854.1"/>
    </source>
</evidence>
<keyword evidence="3" id="KW-1185">Reference proteome</keyword>
<reference evidence="2 3" key="1">
    <citation type="submission" date="2023-05" db="EMBL/GenBank/DDBJ databases">
        <title>Xanthomonas rydalmerenesis sp. nov., a novel Xanthomonas species isolated from Fragaria x ananassa.</title>
        <authorList>
            <person name="McKnight D.J.E."/>
            <person name="Wong-Bajracharya J."/>
            <person name="Okoh E.B."/>
            <person name="Snijders F."/>
            <person name="Lidbetter F."/>
            <person name="Webster J."/>
            <person name="Djordjevic S.P."/>
            <person name="Bogema D.R."/>
            <person name="Chapman T.A."/>
        </authorList>
    </citation>
    <scope>NUCLEOTIDE SEQUENCE [LARGE SCALE GENOMIC DNA]</scope>
    <source>
        <strain evidence="2 3">DAR34883</strain>
    </source>
</reference>
<dbReference type="InterPro" id="IPR031325">
    <property type="entry name" value="RHS_repeat"/>
</dbReference>
<dbReference type="Proteomes" id="UP001302020">
    <property type="component" value="Chromosome"/>
</dbReference>
<dbReference type="Pfam" id="PF05593">
    <property type="entry name" value="RHS_repeat"/>
    <property type="match status" value="2"/>
</dbReference>
<dbReference type="RefSeq" id="WP_317844169.1">
    <property type="nucleotide sequence ID" value="NZ_CP126170.1"/>
</dbReference>
<name>A0ABZ0JM08_9XANT</name>
<proteinExistence type="predicted"/>
<accession>A0ABZ0JM08</accession>
<keyword evidence="1" id="KW-0732">Signal</keyword>
<evidence type="ECO:0000256" key="1">
    <source>
        <dbReference type="SAM" id="SignalP"/>
    </source>
</evidence>
<feature type="chain" id="PRO_5047235359" evidence="1">
    <location>
        <begin position="27"/>
        <end position="1410"/>
    </location>
</feature>
<dbReference type="InterPro" id="IPR006530">
    <property type="entry name" value="YD"/>
</dbReference>